<comment type="caution">
    <text evidence="6">The sequence shown here is derived from an EMBL/GenBank/DDBJ whole genome shotgun (WGS) entry which is preliminary data.</text>
</comment>
<dbReference type="Proteomes" id="UP000694255">
    <property type="component" value="Unassembled WGS sequence"/>
</dbReference>
<protein>
    <recommendedName>
        <fullName evidence="8">Transcriptional coactivator HFI1/ADA1</fullName>
    </recommendedName>
</protein>
<dbReference type="GeneID" id="73468936"/>
<reference evidence="6 7" key="1">
    <citation type="journal article" date="2021" name="DNA Res.">
        <title>Genome analysis of Candida subhashii reveals its hybrid nature and dual mitochondrial genome conformations.</title>
        <authorList>
            <person name="Mixao V."/>
            <person name="Hegedusova E."/>
            <person name="Saus E."/>
            <person name="Pryszcz L.P."/>
            <person name="Cillingova A."/>
            <person name="Nosek J."/>
            <person name="Gabaldon T."/>
        </authorList>
    </citation>
    <scope>NUCLEOTIDE SEQUENCE [LARGE SCALE GENOMIC DNA]</scope>
    <source>
        <strain evidence="6 7">CBS 10753</strain>
    </source>
</reference>
<dbReference type="GO" id="GO:0005634">
    <property type="term" value="C:nucleus"/>
    <property type="evidence" value="ECO:0007669"/>
    <property type="project" value="UniProtKB-SubCell"/>
</dbReference>
<evidence type="ECO:0000313" key="7">
    <source>
        <dbReference type="Proteomes" id="UP000694255"/>
    </source>
</evidence>
<comment type="subcellular location">
    <subcellularLocation>
        <location evidence="1">Nucleus</location>
    </subcellularLocation>
</comment>
<dbReference type="GO" id="GO:0000124">
    <property type="term" value="C:SAGA complex"/>
    <property type="evidence" value="ECO:0007669"/>
    <property type="project" value="UniProtKB-ARBA"/>
</dbReference>
<keyword evidence="4" id="KW-0539">Nucleus</keyword>
<evidence type="ECO:0000256" key="1">
    <source>
        <dbReference type="ARBA" id="ARBA00004123"/>
    </source>
</evidence>
<feature type="region of interest" description="Disordered" evidence="5">
    <location>
        <begin position="390"/>
        <end position="436"/>
    </location>
</feature>
<dbReference type="CDD" id="cd22933">
    <property type="entry name" value="HFD_HFI1"/>
    <property type="match status" value="1"/>
</dbReference>
<evidence type="ECO:0000256" key="2">
    <source>
        <dbReference type="ARBA" id="ARBA00023015"/>
    </source>
</evidence>
<keyword evidence="7" id="KW-1185">Reference proteome</keyword>
<feature type="compositionally biased region" description="Low complexity" evidence="5">
    <location>
        <begin position="29"/>
        <end position="55"/>
    </location>
</feature>
<gene>
    <name evidence="6" type="ORF">J8A68_002135</name>
</gene>
<feature type="compositionally biased region" description="Polar residues" evidence="5">
    <location>
        <begin position="455"/>
        <end position="468"/>
    </location>
</feature>
<evidence type="ECO:0000256" key="3">
    <source>
        <dbReference type="ARBA" id="ARBA00023163"/>
    </source>
</evidence>
<sequence>MTSQVTTTTTTINPAVTTTSASNNGKLHSANAPSIQSSSAIPSSAHPHATSSAHSIKGKSNKRLELERHIREFQSKLGNDWEKYHETLSLFLIGKLSRPELVSIISPLLKNGLLKYHNKLLLLNFANSLKDGPLDFSNEFASFWNKKAGKASKVKSTQYEKFKQNIMGLPIKERRRIKNITRDSGKRGKLNAGITLTRHTLLPKIPMIQDKEQQQLQVNNLVQWQQDVVNGINTPIATENYEIPDFDNLSRRVLMTMREYGLTGGLNAGVLEVILLGLETHLKNIMETAIDVAKYRKNKYTNNDYIPLESTGERITKSVVPRKRTFDEDDEHSRSNDITLSIEDLYDTLEMFPHLIEPSGPKFRLSNVMLDNDGHITETLDYELPPRLESFNFQSPQTSTTTTNPTSSDSKSSLHPPPGNISPNESSSNLNGATSLNGSISTDLVVKKEHEDHSSNPQALSPTISQVHQLPRPDAHIGTTDELKWMLHDLVSSM</sequence>
<name>A0A8J5UJ92_9ASCO</name>
<organism evidence="6 7">
    <name type="scientific">[Candida] subhashii</name>
    <dbReference type="NCBI Taxonomy" id="561895"/>
    <lineage>
        <taxon>Eukaryota</taxon>
        <taxon>Fungi</taxon>
        <taxon>Dikarya</taxon>
        <taxon>Ascomycota</taxon>
        <taxon>Saccharomycotina</taxon>
        <taxon>Pichiomycetes</taxon>
        <taxon>Debaryomycetaceae</taxon>
        <taxon>Spathaspora</taxon>
    </lineage>
</organism>
<feature type="region of interest" description="Disordered" evidence="5">
    <location>
        <begin position="448"/>
        <end position="468"/>
    </location>
</feature>
<evidence type="ECO:0000256" key="4">
    <source>
        <dbReference type="ARBA" id="ARBA00023242"/>
    </source>
</evidence>
<dbReference type="GO" id="GO:0006357">
    <property type="term" value="P:regulation of transcription by RNA polymerase II"/>
    <property type="evidence" value="ECO:0007669"/>
    <property type="project" value="TreeGrafter"/>
</dbReference>
<keyword evidence="3" id="KW-0804">Transcription</keyword>
<feature type="compositionally biased region" description="Low complexity" evidence="5">
    <location>
        <begin position="390"/>
        <end position="413"/>
    </location>
</feature>
<proteinExistence type="predicted"/>
<dbReference type="Pfam" id="PF12767">
    <property type="entry name" value="SAGA-Tad1"/>
    <property type="match status" value="1"/>
</dbReference>
<feature type="compositionally biased region" description="Low complexity" evidence="5">
    <location>
        <begin position="1"/>
        <end position="19"/>
    </location>
</feature>
<dbReference type="OrthoDB" id="10264870at2759"/>
<evidence type="ECO:0000256" key="5">
    <source>
        <dbReference type="SAM" id="MobiDB-lite"/>
    </source>
</evidence>
<dbReference type="GO" id="GO:0003713">
    <property type="term" value="F:transcription coactivator activity"/>
    <property type="evidence" value="ECO:0007669"/>
    <property type="project" value="TreeGrafter"/>
</dbReference>
<keyword evidence="2" id="KW-0805">Transcription regulation</keyword>
<feature type="region of interest" description="Disordered" evidence="5">
    <location>
        <begin position="1"/>
        <end position="61"/>
    </location>
</feature>
<feature type="compositionally biased region" description="Polar residues" evidence="5">
    <location>
        <begin position="421"/>
        <end position="436"/>
    </location>
</feature>
<dbReference type="EMBL" id="JAGSYN010000097">
    <property type="protein sequence ID" value="KAG7664353.1"/>
    <property type="molecule type" value="Genomic_DNA"/>
</dbReference>
<dbReference type="PANTHER" id="PTHR21277:SF5">
    <property type="entry name" value="TRANSCRIPTIONAL ADAPTER 1"/>
    <property type="match status" value="1"/>
</dbReference>
<dbReference type="RefSeq" id="XP_049264585.1">
    <property type="nucleotide sequence ID" value="XM_049405853.1"/>
</dbReference>
<dbReference type="AlphaFoldDB" id="A0A8J5UJ92"/>
<accession>A0A8J5UJ92</accession>
<evidence type="ECO:0000313" key="6">
    <source>
        <dbReference type="EMBL" id="KAG7664353.1"/>
    </source>
</evidence>
<dbReference type="InterPro" id="IPR024738">
    <property type="entry name" value="Hfi1/Tada1"/>
</dbReference>
<dbReference type="PANTHER" id="PTHR21277">
    <property type="entry name" value="TRANSCRIPTIONAL ADAPTER 1"/>
    <property type="match status" value="1"/>
</dbReference>
<evidence type="ECO:0008006" key="8">
    <source>
        <dbReference type="Google" id="ProtNLM"/>
    </source>
</evidence>